<protein>
    <recommendedName>
        <fullName evidence="3">Lipocalin-like domain-containing protein</fullName>
    </recommendedName>
</protein>
<sequence>MSTTCSSDDDINPIDNSLEINDIKNTVQSGSWEITSFFDSGVDETNHYIGYSFTFNSDGTLTASNGSETVNGTWSVTDDDSSNDDSVSSNDIDFNIFFSAPAMFNDDLTEDWEILDRSATKIELIHVSGGNGGTDTLTFEKN</sequence>
<reference evidence="2" key="1">
    <citation type="journal article" date="2019" name="Int. J. Syst. Evol. Microbiol.">
        <title>The Global Catalogue of Microorganisms (GCM) 10K type strain sequencing project: providing services to taxonomists for standard genome sequencing and annotation.</title>
        <authorList>
            <consortium name="The Broad Institute Genomics Platform"/>
            <consortium name="The Broad Institute Genome Sequencing Center for Infectious Disease"/>
            <person name="Wu L."/>
            <person name="Ma J."/>
        </authorList>
    </citation>
    <scope>NUCLEOTIDE SEQUENCE [LARGE SCALE GENOMIC DNA]</scope>
    <source>
        <strain evidence="2">JCM 18325</strain>
    </source>
</reference>
<organism evidence="1 2">
    <name type="scientific">Litoribaculum gwangyangense</name>
    <dbReference type="NCBI Taxonomy" id="1130722"/>
    <lineage>
        <taxon>Bacteria</taxon>
        <taxon>Pseudomonadati</taxon>
        <taxon>Bacteroidota</taxon>
        <taxon>Flavobacteriia</taxon>
        <taxon>Flavobacteriales</taxon>
        <taxon>Flavobacteriaceae</taxon>
        <taxon>Litoribaculum</taxon>
    </lineage>
</organism>
<keyword evidence="2" id="KW-1185">Reference proteome</keyword>
<evidence type="ECO:0008006" key="3">
    <source>
        <dbReference type="Google" id="ProtNLM"/>
    </source>
</evidence>
<comment type="caution">
    <text evidence="1">The sequence shown here is derived from an EMBL/GenBank/DDBJ whole genome shotgun (WGS) entry which is preliminary data.</text>
</comment>
<dbReference type="Proteomes" id="UP001501433">
    <property type="component" value="Unassembled WGS sequence"/>
</dbReference>
<name>A0ABP9CV45_9FLAO</name>
<evidence type="ECO:0000313" key="1">
    <source>
        <dbReference type="EMBL" id="GAA4817536.1"/>
    </source>
</evidence>
<dbReference type="EMBL" id="BAABJW010000005">
    <property type="protein sequence ID" value="GAA4817536.1"/>
    <property type="molecule type" value="Genomic_DNA"/>
</dbReference>
<gene>
    <name evidence="1" type="ORF">GCM10023330_27840</name>
</gene>
<evidence type="ECO:0000313" key="2">
    <source>
        <dbReference type="Proteomes" id="UP001501433"/>
    </source>
</evidence>
<accession>A0ABP9CV45</accession>
<proteinExistence type="predicted"/>